<evidence type="ECO:0000313" key="3">
    <source>
        <dbReference type="Proteomes" id="UP001224775"/>
    </source>
</evidence>
<keyword evidence="1" id="KW-0732">Signal</keyword>
<proteinExistence type="predicted"/>
<comment type="caution">
    <text evidence="2">The sequence shown here is derived from an EMBL/GenBank/DDBJ whole genome shotgun (WGS) entry which is preliminary data.</text>
</comment>
<keyword evidence="3" id="KW-1185">Reference proteome</keyword>
<reference evidence="2" key="1">
    <citation type="submission" date="2023-06" db="EMBL/GenBank/DDBJ databases">
        <title>Survivors Of The Sea: Transcriptome response of Skeletonema marinoi to long-term dormancy.</title>
        <authorList>
            <person name="Pinder M.I.M."/>
            <person name="Kourtchenko O."/>
            <person name="Robertson E.K."/>
            <person name="Larsson T."/>
            <person name="Maumus F."/>
            <person name="Osuna-Cruz C.M."/>
            <person name="Vancaester E."/>
            <person name="Stenow R."/>
            <person name="Vandepoele K."/>
            <person name="Ploug H."/>
            <person name="Bruchert V."/>
            <person name="Godhe A."/>
            <person name="Topel M."/>
        </authorList>
    </citation>
    <scope>NUCLEOTIDE SEQUENCE</scope>
    <source>
        <strain evidence="2">R05AC</strain>
    </source>
</reference>
<dbReference type="EMBL" id="JATAAI010000005">
    <property type="protein sequence ID" value="KAK1745731.1"/>
    <property type="molecule type" value="Genomic_DNA"/>
</dbReference>
<gene>
    <name evidence="2" type="ORF">QTG54_003655</name>
</gene>
<feature type="chain" id="PRO_5042236224" evidence="1">
    <location>
        <begin position="19"/>
        <end position="261"/>
    </location>
</feature>
<organism evidence="2 3">
    <name type="scientific">Skeletonema marinoi</name>
    <dbReference type="NCBI Taxonomy" id="267567"/>
    <lineage>
        <taxon>Eukaryota</taxon>
        <taxon>Sar</taxon>
        <taxon>Stramenopiles</taxon>
        <taxon>Ochrophyta</taxon>
        <taxon>Bacillariophyta</taxon>
        <taxon>Coscinodiscophyceae</taxon>
        <taxon>Thalassiosirophycidae</taxon>
        <taxon>Thalassiosirales</taxon>
        <taxon>Skeletonemataceae</taxon>
        <taxon>Skeletonema</taxon>
        <taxon>Skeletonema marinoi-dohrnii complex</taxon>
    </lineage>
</organism>
<feature type="signal peptide" evidence="1">
    <location>
        <begin position="1"/>
        <end position="18"/>
    </location>
</feature>
<dbReference type="Proteomes" id="UP001224775">
    <property type="component" value="Unassembled WGS sequence"/>
</dbReference>
<name>A0AAD8YFS2_9STRA</name>
<sequence length="261" mass="27552">MKLATAVISLVTIIGANGTSTASTKSSKSKASCIESKSGKALSLSTKMFKSAKDLSLSSKMFKSAKDLSLSTKSEKASEICAPCSFGSGIILNTTLCGTDAGFCEFRGEDFPPIVDACDANNCVPDCDYLEPQCQLCSFGPIYGVNCPQPEPGSNQVACEISFSADAEPTCVIAECVPRDIEPACGLCATAPQEYDCPDDDGFCQVDLLATGYDCASCGETACPDFTFDQCVAPPEDETDARRLEMGNKGLSFNNDNVLQW</sequence>
<evidence type="ECO:0000313" key="2">
    <source>
        <dbReference type="EMBL" id="KAK1745731.1"/>
    </source>
</evidence>
<dbReference type="AlphaFoldDB" id="A0AAD8YFS2"/>
<evidence type="ECO:0000256" key="1">
    <source>
        <dbReference type="SAM" id="SignalP"/>
    </source>
</evidence>
<accession>A0AAD8YFS2</accession>
<protein>
    <submittedName>
        <fullName evidence="2">Uncharacterized protein</fullName>
    </submittedName>
</protein>